<evidence type="ECO:0000313" key="5">
    <source>
        <dbReference type="EMBL" id="RZF59440.1"/>
    </source>
</evidence>
<name>A0A4Q6XHI7_9SPHI</name>
<comment type="caution">
    <text evidence="5">The sequence shown here is derived from an EMBL/GenBank/DDBJ whole genome shotgun (WGS) entry which is preliminary data.</text>
</comment>
<proteinExistence type="inferred from homology"/>
<keyword evidence="3" id="KW-0677">Repeat</keyword>
<dbReference type="PROSITE" id="PS00101">
    <property type="entry name" value="HEXAPEP_TRANSFERASES"/>
    <property type="match status" value="1"/>
</dbReference>
<dbReference type="PANTHER" id="PTHR23416">
    <property type="entry name" value="SIALIC ACID SYNTHASE-RELATED"/>
    <property type="match status" value="1"/>
</dbReference>
<evidence type="ECO:0000256" key="1">
    <source>
        <dbReference type="ARBA" id="ARBA00007274"/>
    </source>
</evidence>
<dbReference type="GO" id="GO:0005829">
    <property type="term" value="C:cytosol"/>
    <property type="evidence" value="ECO:0007669"/>
    <property type="project" value="TreeGrafter"/>
</dbReference>
<keyword evidence="6" id="KW-1185">Reference proteome</keyword>
<evidence type="ECO:0000313" key="6">
    <source>
        <dbReference type="Proteomes" id="UP000292855"/>
    </source>
</evidence>
<comment type="similarity">
    <text evidence="1">Belongs to the transferase hexapeptide repeat family.</text>
</comment>
<dbReference type="PANTHER" id="PTHR23416:SF23">
    <property type="entry name" value="ACETYLTRANSFERASE C18B11.09C-RELATED"/>
    <property type="match status" value="1"/>
</dbReference>
<dbReference type="InterPro" id="IPR018357">
    <property type="entry name" value="Hexapep_transf_CS"/>
</dbReference>
<dbReference type="GO" id="GO:0008374">
    <property type="term" value="F:O-acyltransferase activity"/>
    <property type="evidence" value="ECO:0007669"/>
    <property type="project" value="TreeGrafter"/>
</dbReference>
<dbReference type="Gene3D" id="2.160.10.10">
    <property type="entry name" value="Hexapeptide repeat proteins"/>
    <property type="match status" value="1"/>
</dbReference>
<evidence type="ECO:0000256" key="2">
    <source>
        <dbReference type="ARBA" id="ARBA00022679"/>
    </source>
</evidence>
<organism evidence="5 6">
    <name type="scientific">Sphingobacterium corticibacterium</name>
    <dbReference type="NCBI Taxonomy" id="2484746"/>
    <lineage>
        <taxon>Bacteria</taxon>
        <taxon>Pseudomonadati</taxon>
        <taxon>Bacteroidota</taxon>
        <taxon>Sphingobacteriia</taxon>
        <taxon>Sphingobacteriales</taxon>
        <taxon>Sphingobacteriaceae</taxon>
        <taxon>Sphingobacterium</taxon>
    </lineage>
</organism>
<keyword evidence="4 5" id="KW-0012">Acyltransferase</keyword>
<dbReference type="RefSeq" id="WP_130141361.1">
    <property type="nucleotide sequence ID" value="NZ_SGIT01000002.1"/>
</dbReference>
<evidence type="ECO:0000256" key="3">
    <source>
        <dbReference type="ARBA" id="ARBA00022737"/>
    </source>
</evidence>
<dbReference type="InterPro" id="IPR051159">
    <property type="entry name" value="Hexapeptide_acetyltransf"/>
</dbReference>
<protein>
    <submittedName>
        <fullName evidence="5">Acyltransferase</fullName>
    </submittedName>
</protein>
<gene>
    <name evidence="5" type="ORF">EWE74_09700</name>
</gene>
<dbReference type="Pfam" id="PF00132">
    <property type="entry name" value="Hexapep"/>
    <property type="match status" value="1"/>
</dbReference>
<reference evidence="5 6" key="1">
    <citation type="submission" date="2019-02" db="EMBL/GenBank/DDBJ databases">
        <authorList>
            <person name="Li Y."/>
        </authorList>
    </citation>
    <scope>NUCLEOTIDE SEQUENCE [LARGE SCALE GENOMIC DNA]</scope>
    <source>
        <strain evidence="5 6">30C10-4-7</strain>
    </source>
</reference>
<dbReference type="EMBL" id="SGIT01000002">
    <property type="protein sequence ID" value="RZF59440.1"/>
    <property type="molecule type" value="Genomic_DNA"/>
</dbReference>
<dbReference type="SUPFAM" id="SSF51161">
    <property type="entry name" value="Trimeric LpxA-like enzymes"/>
    <property type="match status" value="1"/>
</dbReference>
<sequence length="208" mass="23390">MGIRSYMYDNKSAKHFLHWLIMHPVRTRPRWYIRFFQFLYIKRGRHSVIYHSARRDIVPFRRCVIGARSVIESFSVLNNAVGDMLIGDDTRVGIGSTIIGPVVMGNKVNIAQHVLISGINHNYEDIHLPIADQGIRTSQVDIADNVWIGANAVILPGISIGTHAVVGAGSVVTKDVEPYTVVAGNPARPIKIWDFEQQQWKKYEAAES</sequence>
<accession>A0A4Q6XHI7</accession>
<evidence type="ECO:0000256" key="4">
    <source>
        <dbReference type="ARBA" id="ARBA00023315"/>
    </source>
</evidence>
<dbReference type="InterPro" id="IPR011004">
    <property type="entry name" value="Trimer_LpxA-like_sf"/>
</dbReference>
<dbReference type="InterPro" id="IPR001451">
    <property type="entry name" value="Hexapep"/>
</dbReference>
<keyword evidence="2 5" id="KW-0808">Transferase</keyword>
<dbReference type="CDD" id="cd04647">
    <property type="entry name" value="LbH_MAT_like"/>
    <property type="match status" value="1"/>
</dbReference>
<dbReference type="Proteomes" id="UP000292855">
    <property type="component" value="Unassembled WGS sequence"/>
</dbReference>
<dbReference type="OrthoDB" id="9814490at2"/>
<dbReference type="AlphaFoldDB" id="A0A4Q6XHI7"/>